<protein>
    <recommendedName>
        <fullName evidence="4">prolyl aminopeptidase</fullName>
        <ecNumber evidence="4">3.4.11.5</ecNumber>
    </recommendedName>
    <alternativeName>
        <fullName evidence="9">Prolyl aminopeptidase</fullName>
    </alternativeName>
</protein>
<dbReference type="GO" id="GO:0006508">
    <property type="term" value="P:proteolysis"/>
    <property type="evidence" value="ECO:0007669"/>
    <property type="project" value="UniProtKB-KW"/>
</dbReference>
<evidence type="ECO:0000256" key="5">
    <source>
        <dbReference type="ARBA" id="ARBA00022438"/>
    </source>
</evidence>
<keyword evidence="6" id="KW-0963">Cytoplasm</keyword>
<dbReference type="Gene3D" id="3.40.50.1820">
    <property type="entry name" value="alpha/beta hydrolase"/>
    <property type="match status" value="1"/>
</dbReference>
<evidence type="ECO:0000256" key="3">
    <source>
        <dbReference type="ARBA" id="ARBA00010088"/>
    </source>
</evidence>
<keyword evidence="7" id="KW-0645">Protease</keyword>
<comment type="catalytic activity">
    <reaction evidence="1">
        <text>Release of N-terminal proline from a peptide.</text>
        <dbReference type="EC" id="3.4.11.5"/>
    </reaction>
</comment>
<dbReference type="Pfam" id="PF00561">
    <property type="entry name" value="Abhydrolase_1"/>
    <property type="match status" value="1"/>
</dbReference>
<gene>
    <name evidence="11" type="ORF">D8S82_17860</name>
</gene>
<accession>A0A544VZ71</accession>
<dbReference type="InterPro" id="IPR029058">
    <property type="entry name" value="AB_hydrolase_fold"/>
</dbReference>
<name>A0A544VZ71_9MYCO</name>
<dbReference type="InterPro" id="IPR002410">
    <property type="entry name" value="Peptidase_S33"/>
</dbReference>
<keyword evidence="12" id="KW-1185">Reference proteome</keyword>
<evidence type="ECO:0000256" key="9">
    <source>
        <dbReference type="ARBA" id="ARBA00029605"/>
    </source>
</evidence>
<organism evidence="11 12">
    <name type="scientific">Mycolicibacterium hodleri</name>
    <dbReference type="NCBI Taxonomy" id="49897"/>
    <lineage>
        <taxon>Bacteria</taxon>
        <taxon>Bacillati</taxon>
        <taxon>Actinomycetota</taxon>
        <taxon>Actinomycetes</taxon>
        <taxon>Mycobacteriales</taxon>
        <taxon>Mycobacteriaceae</taxon>
        <taxon>Mycolicibacterium</taxon>
    </lineage>
</organism>
<evidence type="ECO:0000256" key="7">
    <source>
        <dbReference type="ARBA" id="ARBA00022670"/>
    </source>
</evidence>
<evidence type="ECO:0000313" key="12">
    <source>
        <dbReference type="Proteomes" id="UP000315759"/>
    </source>
</evidence>
<comment type="similarity">
    <text evidence="3">Belongs to the peptidase S33 family.</text>
</comment>
<comment type="caution">
    <text evidence="11">The sequence shown here is derived from an EMBL/GenBank/DDBJ whole genome shotgun (WGS) entry which is preliminary data.</text>
</comment>
<evidence type="ECO:0000256" key="1">
    <source>
        <dbReference type="ARBA" id="ARBA00001585"/>
    </source>
</evidence>
<evidence type="ECO:0000256" key="2">
    <source>
        <dbReference type="ARBA" id="ARBA00004496"/>
    </source>
</evidence>
<evidence type="ECO:0000256" key="4">
    <source>
        <dbReference type="ARBA" id="ARBA00012568"/>
    </source>
</evidence>
<dbReference type="Proteomes" id="UP000315759">
    <property type="component" value="Unassembled WGS sequence"/>
</dbReference>
<keyword evidence="8 11" id="KW-0378">Hydrolase</keyword>
<dbReference type="PANTHER" id="PTHR43722:SF1">
    <property type="entry name" value="PROLINE IMINOPEPTIDASE"/>
    <property type="match status" value="1"/>
</dbReference>
<comment type="subcellular location">
    <subcellularLocation>
        <location evidence="2">Cytoplasm</location>
    </subcellularLocation>
</comment>
<dbReference type="EC" id="3.4.11.5" evidence="4"/>
<feature type="domain" description="AB hydrolase-1" evidence="10">
    <location>
        <begin position="25"/>
        <end position="131"/>
    </location>
</feature>
<sequence>MRSTTLPADDGTLLHVGLTGAGPDVVVLSGGPGCVHYLEDDDLAPRGMRAWYPEPRGVGRSGGGPHDLDQAVADLETVRRHAGVDDWSVLGHSWGSDLAVRYALDHPDRVNLVVGIAGHGLHKDRTWSQVYEAARHLEDDIVIDWVPAVHAALNDSFVQWIHQPDLFRRLADSTVPMSFIAAENDIRPSWPLRQLAALVPGGRFEELSGADHNLWATDPDVWVETVTRALSSAPYGAR</sequence>
<dbReference type="GO" id="GO:0005737">
    <property type="term" value="C:cytoplasm"/>
    <property type="evidence" value="ECO:0007669"/>
    <property type="project" value="UniProtKB-SubCell"/>
</dbReference>
<evidence type="ECO:0000313" key="11">
    <source>
        <dbReference type="EMBL" id="TQR85277.1"/>
    </source>
</evidence>
<dbReference type="InterPro" id="IPR000073">
    <property type="entry name" value="AB_hydrolase_1"/>
</dbReference>
<keyword evidence="5" id="KW-0031">Aminopeptidase</keyword>
<dbReference type="GO" id="GO:0004177">
    <property type="term" value="F:aminopeptidase activity"/>
    <property type="evidence" value="ECO:0007669"/>
    <property type="project" value="UniProtKB-KW"/>
</dbReference>
<evidence type="ECO:0000259" key="10">
    <source>
        <dbReference type="Pfam" id="PF00561"/>
    </source>
</evidence>
<evidence type="ECO:0000256" key="6">
    <source>
        <dbReference type="ARBA" id="ARBA00022490"/>
    </source>
</evidence>
<dbReference type="InterPro" id="IPR005944">
    <property type="entry name" value="Pro_iminopeptidase"/>
</dbReference>
<dbReference type="EMBL" id="VIFX01000022">
    <property type="protein sequence ID" value="TQR85277.1"/>
    <property type="molecule type" value="Genomic_DNA"/>
</dbReference>
<dbReference type="SUPFAM" id="SSF53474">
    <property type="entry name" value="alpha/beta-Hydrolases"/>
    <property type="match status" value="1"/>
</dbReference>
<evidence type="ECO:0000256" key="8">
    <source>
        <dbReference type="ARBA" id="ARBA00022801"/>
    </source>
</evidence>
<reference evidence="11 12" key="1">
    <citation type="submission" date="2018-10" db="EMBL/GenBank/DDBJ databases">
        <title>Draft genome of Mycobacterium hodleri strain B.</title>
        <authorList>
            <person name="Amande T.J."/>
            <person name="Mcgenity T.J."/>
        </authorList>
    </citation>
    <scope>NUCLEOTIDE SEQUENCE [LARGE SCALE GENOMIC DNA]</scope>
    <source>
        <strain evidence="11 12">B</strain>
    </source>
</reference>
<dbReference type="PRINTS" id="PR00793">
    <property type="entry name" value="PROAMNOPTASE"/>
</dbReference>
<proteinExistence type="inferred from homology"/>
<dbReference type="AlphaFoldDB" id="A0A544VZ71"/>
<dbReference type="PANTHER" id="PTHR43722">
    <property type="entry name" value="PROLINE IMINOPEPTIDASE"/>
    <property type="match status" value="1"/>
</dbReference>